<dbReference type="PANTHER" id="PTHR31321:SF57">
    <property type="entry name" value="PECTINESTERASE 53-RELATED"/>
    <property type="match status" value="1"/>
</dbReference>
<dbReference type="InterPro" id="IPR026444">
    <property type="entry name" value="Secre_tail"/>
</dbReference>
<dbReference type="InterPro" id="IPR000070">
    <property type="entry name" value="Pectinesterase_cat"/>
</dbReference>
<dbReference type="Pfam" id="PF18998">
    <property type="entry name" value="Flg_new_2"/>
    <property type="match status" value="2"/>
</dbReference>
<evidence type="ECO:0000313" key="12">
    <source>
        <dbReference type="Proteomes" id="UP000237310"/>
    </source>
</evidence>
<dbReference type="SUPFAM" id="SSF51126">
    <property type="entry name" value="Pectin lyase-like"/>
    <property type="match status" value="1"/>
</dbReference>
<feature type="active site" evidence="5">
    <location>
        <position position="826"/>
    </location>
</feature>
<feature type="domain" description="Bacterial repeat" evidence="10">
    <location>
        <begin position="229"/>
        <end position="301"/>
    </location>
</feature>
<dbReference type="EMBL" id="PQVG01000010">
    <property type="protein sequence ID" value="POY36870.1"/>
    <property type="molecule type" value="Genomic_DNA"/>
</dbReference>
<evidence type="ECO:0000256" key="2">
    <source>
        <dbReference type="ARBA" id="ARBA00022729"/>
    </source>
</evidence>
<evidence type="ECO:0000256" key="1">
    <source>
        <dbReference type="ARBA" id="ARBA00008891"/>
    </source>
</evidence>
<dbReference type="PROSITE" id="PS00503">
    <property type="entry name" value="PECTINESTERASE_2"/>
    <property type="match status" value="1"/>
</dbReference>
<feature type="domain" description="Secretion system C-terminal sorting" evidence="9">
    <location>
        <begin position="1070"/>
        <end position="1142"/>
    </location>
</feature>
<evidence type="ECO:0000256" key="4">
    <source>
        <dbReference type="ARBA" id="ARBA00023085"/>
    </source>
</evidence>
<dbReference type="NCBIfam" id="TIGR04183">
    <property type="entry name" value="Por_Secre_tail"/>
    <property type="match status" value="1"/>
</dbReference>
<dbReference type="GO" id="GO:0009279">
    <property type="term" value="C:cell outer membrane"/>
    <property type="evidence" value="ECO:0007669"/>
    <property type="project" value="TreeGrafter"/>
</dbReference>
<dbReference type="PANTHER" id="PTHR31321">
    <property type="entry name" value="ACYL-COA THIOESTER HYDROLASE YBHC-RELATED"/>
    <property type="match status" value="1"/>
</dbReference>
<dbReference type="InterPro" id="IPR044060">
    <property type="entry name" value="Bacterial_rp_domain"/>
</dbReference>
<dbReference type="GO" id="GO:0042545">
    <property type="term" value="P:cell wall modification"/>
    <property type="evidence" value="ECO:0007669"/>
    <property type="project" value="InterPro"/>
</dbReference>
<keyword evidence="3" id="KW-0378">Hydrolase</keyword>
<feature type="signal peptide" evidence="6">
    <location>
        <begin position="1"/>
        <end position="27"/>
    </location>
</feature>
<sequence length="1144" mass="122449">MKRKLFSNQAPKLIILLFLCSIVQSIAQTVNETATITWPFNTGVAGQTATYSGSASTATYFKPDYVTLGSNYIYNGAKAEATIAGSMYTSIKNPGTSNTPTGVAVGNLLSFNVTPVTGLNFTPTSIAFNCQRFGTGSGVLDLYWKSSNGTSTLIQANVKPARSGVTSGGDFNYYIKDLTALSIPSSNGLCTLEIYIHSLGGGKDVGISNVQIIGNLSGTIAAITTYTVSTTNSPANGGNITSFPVGTTHDSGTEVTLTATRNFGYQFSHWANDLDQIVSTSNPYTFTLNNNVNLKAVYTAINTYSLEISVNGGAKDYMVGVSPAGTMVGGIRMYEEGTNVSLTANNNPILNFSNWGTGETNSILNVAMNSNKSISANYNASEYVVGWDFYKTGNNSRVADFSSDAINDPAALILRKADGTQAGWLGKSVLEGGYEGRGAAVNWQPIANQYYYQIKINATDYTNISVKAAMLFNYNAYTKQLCEYSLDGINFTGIGVFDLVNAKQYYENTFTLPADANNKSEVYIRWIPDYTSTIVGAAATNDGTTISGIYVFGTKSVFNDGIAPVVVSSIPANNATGASATGKVVLNFDERIKIVSGTTATLNGKNLTPEVFGKSISFNYSGLSYNTTYTFTLAGNKISDLADNTLTTPISVTFTTLNKPVVTKKAYNFIVGVDGNFAAALAAAQTASASGERFYIFFPNGNYDLGNTTGDATQQTFINLPNVSFIGQSADGVTLFNEPLAANEGIGTTPTINFQSNSKNIYMQDLTILNKMDYRKGAFTGRAVALRDQGDRNIYKNVKLLSNQDTFYTASNRIYLENSEIHGTVDFIFGGGDVFFNACTLYLEDRAGNHVTAAATGSNWGYVFRDCTIDGFAQNNGSYKLGRPWQGSPKVVFINTVMKQLPANEGWSEWGALPSVYAEYNSLTGSGNAIDLSGRRTTYSNGSGGSVTLNPVLTQAQANNYTIENVLSGTDTWQPTLATEQASIPVLSNTGKILNWANNNYVLGWAIFKDDVFVSFTTTNSYDASAQTSGKFSVRAANEMGGLSAKSNELDVATLGLSNTNLVLNTITVSPNPTSGIAKIQIGGSSQETNLSLYTLLGKKLWSNKLTTGNNESVTIDLSSHTNGVYILKVERESESKTVKIIKQ</sequence>
<feature type="domain" description="SbsA Ig-like" evidence="8">
    <location>
        <begin position="560"/>
        <end position="656"/>
    </location>
</feature>
<name>A0A2S5A2Q2_9FLAO</name>
<dbReference type="InterPro" id="IPR011050">
    <property type="entry name" value="Pectin_lyase_fold/virulence"/>
</dbReference>
<dbReference type="AlphaFoldDB" id="A0A2S5A2Q2"/>
<dbReference type="InterPro" id="IPR033131">
    <property type="entry name" value="Pectinesterase_Asp_AS"/>
</dbReference>
<proteinExistence type="inferred from homology"/>
<dbReference type="InterPro" id="IPR012334">
    <property type="entry name" value="Pectin_lyas_fold"/>
</dbReference>
<comment type="caution">
    <text evidence="11">The sequence shown here is derived from an EMBL/GenBank/DDBJ whole genome shotgun (WGS) entry which is preliminary data.</text>
</comment>
<organism evidence="11 12">
    <name type="scientific">Flavobacterium alvei</name>
    <dbReference type="NCBI Taxonomy" id="2080416"/>
    <lineage>
        <taxon>Bacteria</taxon>
        <taxon>Pseudomonadati</taxon>
        <taxon>Bacteroidota</taxon>
        <taxon>Flavobacteriia</taxon>
        <taxon>Flavobacteriales</taxon>
        <taxon>Flavobacteriaceae</taxon>
        <taxon>Flavobacterium</taxon>
    </lineage>
</organism>
<evidence type="ECO:0000259" key="9">
    <source>
        <dbReference type="Pfam" id="PF18962"/>
    </source>
</evidence>
<evidence type="ECO:0000313" key="11">
    <source>
        <dbReference type="EMBL" id="POY36870.1"/>
    </source>
</evidence>
<feature type="domain" description="Bacterial repeat" evidence="10">
    <location>
        <begin position="319"/>
        <end position="380"/>
    </location>
</feature>
<dbReference type="Pfam" id="PF18962">
    <property type="entry name" value="Por_Secre_tail"/>
    <property type="match status" value="1"/>
</dbReference>
<evidence type="ECO:0000259" key="7">
    <source>
        <dbReference type="Pfam" id="PF01095"/>
    </source>
</evidence>
<accession>A0A2S5A2Q2</accession>
<keyword evidence="4" id="KW-0063">Aspartyl esterase</keyword>
<dbReference type="Pfam" id="PF13205">
    <property type="entry name" value="Big_5"/>
    <property type="match status" value="1"/>
</dbReference>
<evidence type="ECO:0000259" key="8">
    <source>
        <dbReference type="Pfam" id="PF13205"/>
    </source>
</evidence>
<evidence type="ECO:0000256" key="5">
    <source>
        <dbReference type="PROSITE-ProRule" id="PRU10040"/>
    </source>
</evidence>
<evidence type="ECO:0000256" key="3">
    <source>
        <dbReference type="ARBA" id="ARBA00022801"/>
    </source>
</evidence>
<evidence type="ECO:0000259" key="10">
    <source>
        <dbReference type="Pfam" id="PF18998"/>
    </source>
</evidence>
<dbReference type="OrthoDB" id="9804209at2"/>
<feature type="domain" description="Pectinesterase catalytic" evidence="7">
    <location>
        <begin position="688"/>
        <end position="968"/>
    </location>
</feature>
<dbReference type="InterPro" id="IPR032812">
    <property type="entry name" value="SbsA_Ig"/>
</dbReference>
<dbReference type="RefSeq" id="WP_103807017.1">
    <property type="nucleotide sequence ID" value="NZ_PQVG01000010.1"/>
</dbReference>
<evidence type="ECO:0000256" key="6">
    <source>
        <dbReference type="SAM" id="SignalP"/>
    </source>
</evidence>
<dbReference type="Gene3D" id="2.160.20.10">
    <property type="entry name" value="Single-stranded right-handed beta-helix, Pectin lyase-like"/>
    <property type="match status" value="1"/>
</dbReference>
<comment type="similarity">
    <text evidence="1">Belongs to the pectinesterase family.</text>
</comment>
<protein>
    <submittedName>
        <fullName evidence="11">Pectin esterase</fullName>
    </submittedName>
</protein>
<keyword evidence="2 6" id="KW-0732">Signal</keyword>
<feature type="chain" id="PRO_5015436206" evidence="6">
    <location>
        <begin position="28"/>
        <end position="1144"/>
    </location>
</feature>
<dbReference type="Pfam" id="PF01095">
    <property type="entry name" value="Pectinesterase"/>
    <property type="match status" value="1"/>
</dbReference>
<gene>
    <name evidence="11" type="ORF">C3L50_15085</name>
</gene>
<keyword evidence="12" id="KW-1185">Reference proteome</keyword>
<reference evidence="11 12" key="1">
    <citation type="submission" date="2018-01" db="EMBL/GenBank/DDBJ databases">
        <authorList>
            <person name="Gaut B.S."/>
            <person name="Morton B.R."/>
            <person name="Clegg M.T."/>
            <person name="Duvall M.R."/>
        </authorList>
    </citation>
    <scope>NUCLEOTIDE SEQUENCE [LARGE SCALE GENOMIC DNA]</scope>
    <source>
        <strain evidence="11 12">HR-AY</strain>
    </source>
</reference>
<dbReference type="GO" id="GO:0030599">
    <property type="term" value="F:pectinesterase activity"/>
    <property type="evidence" value="ECO:0007669"/>
    <property type="project" value="InterPro"/>
</dbReference>
<dbReference type="Proteomes" id="UP000237310">
    <property type="component" value="Unassembled WGS sequence"/>
</dbReference>